<evidence type="ECO:0000313" key="3">
    <source>
        <dbReference type="EMBL" id="KAL1413055.1"/>
    </source>
</evidence>
<feature type="region of interest" description="Disordered" evidence="1">
    <location>
        <begin position="19"/>
        <end position="52"/>
    </location>
</feature>
<protein>
    <submittedName>
        <fullName evidence="3">Uncharacterized protein</fullName>
    </submittedName>
</protein>
<dbReference type="Proteomes" id="UP001565368">
    <property type="component" value="Unassembled WGS sequence"/>
</dbReference>
<evidence type="ECO:0000256" key="1">
    <source>
        <dbReference type="SAM" id="MobiDB-lite"/>
    </source>
</evidence>
<gene>
    <name evidence="3" type="ORF">Q8F55_000804</name>
</gene>
<organism evidence="3 4">
    <name type="scientific">Vanrija albida</name>
    <dbReference type="NCBI Taxonomy" id="181172"/>
    <lineage>
        <taxon>Eukaryota</taxon>
        <taxon>Fungi</taxon>
        <taxon>Dikarya</taxon>
        <taxon>Basidiomycota</taxon>
        <taxon>Agaricomycotina</taxon>
        <taxon>Tremellomycetes</taxon>
        <taxon>Trichosporonales</taxon>
        <taxon>Trichosporonaceae</taxon>
        <taxon>Vanrija</taxon>
    </lineage>
</organism>
<sequence length="331" mass="36531">MRTSVLLYLLPLLPGALSAPTARKNKSDDSNSDSSNSDSSNPDSSIPVAHDHKISPYWDGPINLRKVGVDGYYNDNSPIMEGVEARFSDANGRTPSSTSWNATGNCRIGHWGLRHWDEETQANLWDAWVECVEYAEEITADIRYIGNVFQCGTGLDQEVTMTLSHSETSSSSVSANIGFSYSGFEIGLGMEAQDEVTSGAEMTRTLKCPQDAEPNLLCLLGGPALIKYSVRRGWVKIQHRDEKDGHVKGTPHQWKNQGDKSKNYGMDDHSVKFEYSWNGRFETGWHVWETTGDMCKGEMFKGEYTPSRVFGNDKLTGGGSDSAGKDTSYSP</sequence>
<feature type="compositionally biased region" description="Low complexity" evidence="1">
    <location>
        <begin position="32"/>
        <end position="45"/>
    </location>
</feature>
<evidence type="ECO:0000256" key="2">
    <source>
        <dbReference type="SAM" id="SignalP"/>
    </source>
</evidence>
<feature type="region of interest" description="Disordered" evidence="1">
    <location>
        <begin position="311"/>
        <end position="331"/>
    </location>
</feature>
<dbReference type="EMBL" id="JBBXJM010000001">
    <property type="protein sequence ID" value="KAL1413055.1"/>
    <property type="molecule type" value="Genomic_DNA"/>
</dbReference>
<feature type="region of interest" description="Disordered" evidence="1">
    <location>
        <begin position="243"/>
        <end position="262"/>
    </location>
</feature>
<dbReference type="RefSeq" id="XP_069212999.1">
    <property type="nucleotide sequence ID" value="XM_069349455.1"/>
</dbReference>
<feature type="chain" id="PRO_5045634430" evidence="2">
    <location>
        <begin position="19"/>
        <end position="331"/>
    </location>
</feature>
<proteinExistence type="predicted"/>
<name>A0ABR3QEA9_9TREE</name>
<reference evidence="3 4" key="1">
    <citation type="submission" date="2023-08" db="EMBL/GenBank/DDBJ databases">
        <title>Annotated Genome Sequence of Vanrija albida AlHP1.</title>
        <authorList>
            <person name="Herzog R."/>
        </authorList>
    </citation>
    <scope>NUCLEOTIDE SEQUENCE [LARGE SCALE GENOMIC DNA]</scope>
    <source>
        <strain evidence="3 4">AlHP1</strain>
    </source>
</reference>
<feature type="signal peptide" evidence="2">
    <location>
        <begin position="1"/>
        <end position="18"/>
    </location>
</feature>
<keyword evidence="4" id="KW-1185">Reference proteome</keyword>
<accession>A0ABR3QEA9</accession>
<dbReference type="GeneID" id="95981847"/>
<comment type="caution">
    <text evidence="3">The sequence shown here is derived from an EMBL/GenBank/DDBJ whole genome shotgun (WGS) entry which is preliminary data.</text>
</comment>
<keyword evidence="2" id="KW-0732">Signal</keyword>
<evidence type="ECO:0000313" key="4">
    <source>
        <dbReference type="Proteomes" id="UP001565368"/>
    </source>
</evidence>